<dbReference type="Pfam" id="PF13329">
    <property type="entry name" value="ATG2_CAD"/>
    <property type="match status" value="1"/>
</dbReference>
<evidence type="ECO:0000256" key="7">
    <source>
        <dbReference type="ARBA" id="ARBA00023006"/>
    </source>
</evidence>
<evidence type="ECO:0000256" key="4">
    <source>
        <dbReference type="ARBA" id="ARBA00018070"/>
    </source>
</evidence>
<keyword evidence="7" id="KW-0072">Autophagy</keyword>
<reference evidence="12 13" key="1">
    <citation type="journal article" date="2020" name="Nat. Food">
        <title>A phased Vanilla planifolia genome enables genetic improvement of flavour and production.</title>
        <authorList>
            <person name="Hasing T."/>
            <person name="Tang H."/>
            <person name="Brym M."/>
            <person name="Khazi F."/>
            <person name="Huang T."/>
            <person name="Chambers A.H."/>
        </authorList>
    </citation>
    <scope>NUCLEOTIDE SEQUENCE [LARGE SCALE GENOMIC DNA]</scope>
    <source>
        <tissue evidence="12">Leaf</tissue>
    </source>
</reference>
<keyword evidence="8" id="KW-0445">Lipid transport</keyword>
<gene>
    <name evidence="12" type="ORF">HPP92_028322</name>
</gene>
<dbReference type="InterPro" id="IPR026849">
    <property type="entry name" value="ATG2"/>
</dbReference>
<evidence type="ECO:0000256" key="11">
    <source>
        <dbReference type="ARBA" id="ARBA00024615"/>
    </source>
</evidence>
<evidence type="ECO:0000256" key="1">
    <source>
        <dbReference type="ARBA" id="ARBA00004406"/>
    </source>
</evidence>
<dbReference type="GO" id="GO:0000045">
    <property type="term" value="P:autophagosome assembly"/>
    <property type="evidence" value="ECO:0007669"/>
    <property type="project" value="TreeGrafter"/>
</dbReference>
<evidence type="ECO:0000313" key="12">
    <source>
        <dbReference type="EMBL" id="KAG0447468.1"/>
    </source>
</evidence>
<dbReference type="GO" id="GO:0043495">
    <property type="term" value="F:protein-membrane adaptor activity"/>
    <property type="evidence" value="ECO:0007669"/>
    <property type="project" value="TreeGrafter"/>
</dbReference>
<dbReference type="GO" id="GO:0061908">
    <property type="term" value="C:phagophore"/>
    <property type="evidence" value="ECO:0007669"/>
    <property type="project" value="TreeGrafter"/>
</dbReference>
<keyword evidence="5" id="KW-0813">Transport</keyword>
<dbReference type="GO" id="GO:0061723">
    <property type="term" value="P:glycophagy"/>
    <property type="evidence" value="ECO:0007669"/>
    <property type="project" value="TreeGrafter"/>
</dbReference>
<dbReference type="GO" id="GO:0034045">
    <property type="term" value="C:phagophore assembly site membrane"/>
    <property type="evidence" value="ECO:0007669"/>
    <property type="project" value="UniProtKB-SubCell"/>
</dbReference>
<keyword evidence="9" id="KW-0472">Membrane</keyword>
<evidence type="ECO:0000256" key="3">
    <source>
        <dbReference type="ARBA" id="ARBA00009714"/>
    </source>
</evidence>
<sequence>MFRWDFAKSAETVFSRWAIKRVCKFLLKKKLADFILGDIDLDQLDVQLSRGTIQLSDLALNVDYINQKLTGGAVVVKEGSISSLSIRIPWKLQNCQIELEELELVLSPFNRCTVQGKCNSSLSSRVDIPQNVQDQIDPGKDREAYVPASVDIHDGVKTIAKIVKWFLTSFHVRLKNLIIAFDPCLDVDEDMLPVNKSLVLRIAETEFGTCLSEDIDKAPLLKSDCLLEWPN</sequence>
<dbReference type="AlphaFoldDB" id="A0A835P9K4"/>
<dbReference type="GO" id="GO:0006869">
    <property type="term" value="P:lipid transport"/>
    <property type="evidence" value="ECO:0007669"/>
    <property type="project" value="UniProtKB-KW"/>
</dbReference>
<dbReference type="GO" id="GO:0061709">
    <property type="term" value="P:reticulophagy"/>
    <property type="evidence" value="ECO:0007669"/>
    <property type="project" value="TreeGrafter"/>
</dbReference>
<keyword evidence="6" id="KW-0256">Endoplasmic reticulum</keyword>
<evidence type="ECO:0000256" key="8">
    <source>
        <dbReference type="ARBA" id="ARBA00023055"/>
    </source>
</evidence>
<evidence type="ECO:0000256" key="2">
    <source>
        <dbReference type="ARBA" id="ARBA00004623"/>
    </source>
</evidence>
<organism evidence="12 13">
    <name type="scientific">Vanilla planifolia</name>
    <name type="common">Vanilla</name>
    <dbReference type="NCBI Taxonomy" id="51239"/>
    <lineage>
        <taxon>Eukaryota</taxon>
        <taxon>Viridiplantae</taxon>
        <taxon>Streptophyta</taxon>
        <taxon>Embryophyta</taxon>
        <taxon>Tracheophyta</taxon>
        <taxon>Spermatophyta</taxon>
        <taxon>Magnoliopsida</taxon>
        <taxon>Liliopsida</taxon>
        <taxon>Asparagales</taxon>
        <taxon>Orchidaceae</taxon>
        <taxon>Vanilloideae</taxon>
        <taxon>Vanilleae</taxon>
        <taxon>Vanilla</taxon>
    </lineage>
</organism>
<comment type="catalytic activity">
    <reaction evidence="11">
        <text>a 1,2-diacyl-sn-glycero-3-phosphoethanolamine(in) = a 1,2-diacyl-sn-glycero-3-phosphoethanolamine(out)</text>
        <dbReference type="Rhea" id="RHEA:38895"/>
        <dbReference type="ChEBI" id="CHEBI:64612"/>
    </reaction>
</comment>
<dbReference type="GO" id="GO:0034727">
    <property type="term" value="P:piecemeal microautophagy of the nucleus"/>
    <property type="evidence" value="ECO:0007669"/>
    <property type="project" value="TreeGrafter"/>
</dbReference>
<name>A0A835P9K4_VANPL</name>
<dbReference type="GO" id="GO:0032266">
    <property type="term" value="F:phosphatidylinositol-3-phosphate binding"/>
    <property type="evidence" value="ECO:0007669"/>
    <property type="project" value="TreeGrafter"/>
</dbReference>
<evidence type="ECO:0000256" key="6">
    <source>
        <dbReference type="ARBA" id="ARBA00022824"/>
    </source>
</evidence>
<dbReference type="Proteomes" id="UP000636800">
    <property type="component" value="Unassembled WGS sequence"/>
</dbReference>
<dbReference type="EMBL" id="JADCNL010000465">
    <property type="protein sequence ID" value="KAG0447468.1"/>
    <property type="molecule type" value="Genomic_DNA"/>
</dbReference>
<evidence type="ECO:0000256" key="9">
    <source>
        <dbReference type="ARBA" id="ARBA00023136"/>
    </source>
</evidence>
<dbReference type="PANTHER" id="PTHR13190:SF1">
    <property type="entry name" value="AUTOPHAGY-RELATED 2, ISOFORM A"/>
    <property type="match status" value="1"/>
</dbReference>
<comment type="similarity">
    <text evidence="3">Belongs to the ATG2 family.</text>
</comment>
<comment type="subcellular location">
    <subcellularLocation>
        <location evidence="1">Endoplasmic reticulum membrane</location>
        <topology evidence="1">Peripheral membrane protein</topology>
    </subcellularLocation>
    <subcellularLocation>
        <location evidence="2">Preautophagosomal structure membrane</location>
        <topology evidence="2">Peripheral membrane protein</topology>
    </subcellularLocation>
</comment>
<keyword evidence="13" id="KW-1185">Reference proteome</keyword>
<proteinExistence type="inferred from homology"/>
<accession>A0A835P9K4</accession>
<dbReference type="OrthoDB" id="671439at2759"/>
<evidence type="ECO:0000313" key="13">
    <source>
        <dbReference type="Proteomes" id="UP000636800"/>
    </source>
</evidence>
<evidence type="ECO:0000256" key="5">
    <source>
        <dbReference type="ARBA" id="ARBA00022448"/>
    </source>
</evidence>
<comment type="catalytic activity">
    <reaction evidence="10">
        <text>a 1,2-diacyl-sn-glycero-3-phospho-L-serine(in) = a 1,2-diacyl-sn-glycero-3-phospho-L-serine(out)</text>
        <dbReference type="Rhea" id="RHEA:38663"/>
        <dbReference type="ChEBI" id="CHEBI:57262"/>
    </reaction>
</comment>
<dbReference type="GO" id="GO:0005789">
    <property type="term" value="C:endoplasmic reticulum membrane"/>
    <property type="evidence" value="ECO:0007669"/>
    <property type="project" value="UniProtKB-SubCell"/>
</dbReference>
<evidence type="ECO:0000256" key="10">
    <source>
        <dbReference type="ARBA" id="ARBA00024479"/>
    </source>
</evidence>
<dbReference type="PANTHER" id="PTHR13190">
    <property type="entry name" value="AUTOPHAGY-RELATED 2, ISOFORM A"/>
    <property type="match status" value="1"/>
</dbReference>
<protein>
    <recommendedName>
        <fullName evidence="4">Autophagy-related protein 2</fullName>
    </recommendedName>
</protein>
<dbReference type="GO" id="GO:0000422">
    <property type="term" value="P:autophagy of mitochondrion"/>
    <property type="evidence" value="ECO:0007669"/>
    <property type="project" value="TreeGrafter"/>
</dbReference>
<comment type="caution">
    <text evidence="12">The sequence shown here is derived from an EMBL/GenBank/DDBJ whole genome shotgun (WGS) entry which is preliminary data.</text>
</comment>